<dbReference type="InterPro" id="IPR017517">
    <property type="entry name" value="Maleyloyr_isom"/>
</dbReference>
<dbReference type="EMBL" id="JAVRFD010000008">
    <property type="protein sequence ID" value="MDT0544674.1"/>
    <property type="molecule type" value="Genomic_DNA"/>
</dbReference>
<comment type="caution">
    <text evidence="2">The sequence shown here is derived from an EMBL/GenBank/DDBJ whole genome shotgun (WGS) entry which is preliminary data.</text>
</comment>
<feature type="domain" description="Mycothiol-dependent maleylpyruvate isomerase metal-binding" evidence="1">
    <location>
        <begin position="14"/>
        <end position="129"/>
    </location>
</feature>
<dbReference type="InterPro" id="IPR034660">
    <property type="entry name" value="DinB/YfiT-like"/>
</dbReference>
<reference evidence="2" key="1">
    <citation type="submission" date="2024-05" db="EMBL/GenBank/DDBJ databases">
        <title>30 novel species of actinomycetes from the DSMZ collection.</title>
        <authorList>
            <person name="Nouioui I."/>
        </authorList>
    </citation>
    <scope>NUCLEOTIDE SEQUENCE</scope>
    <source>
        <strain evidence="2">DSM 41529</strain>
    </source>
</reference>
<evidence type="ECO:0000313" key="2">
    <source>
        <dbReference type="EMBL" id="MDT0544674.1"/>
    </source>
</evidence>
<dbReference type="Gene3D" id="1.20.120.450">
    <property type="entry name" value="dinb family like domain"/>
    <property type="match status" value="1"/>
</dbReference>
<dbReference type="InterPro" id="IPR017520">
    <property type="entry name" value="CHP03086"/>
</dbReference>
<dbReference type="SUPFAM" id="SSF109854">
    <property type="entry name" value="DinB/YfiT-like putative metalloenzymes"/>
    <property type="match status" value="1"/>
</dbReference>
<dbReference type="Proteomes" id="UP001180754">
    <property type="component" value="Unassembled WGS sequence"/>
</dbReference>
<proteinExistence type="predicted"/>
<dbReference type="RefSeq" id="WP_311725129.1">
    <property type="nucleotide sequence ID" value="NZ_JAVRFD010000008.1"/>
</dbReference>
<gene>
    <name evidence="2" type="ORF">RND15_18460</name>
</gene>
<protein>
    <submittedName>
        <fullName evidence="2">TIGR03086 family metal-binding protein</fullName>
    </submittedName>
</protein>
<organism evidence="2 3">
    <name type="scientific">Streptomyces lonegramiae</name>
    <dbReference type="NCBI Taxonomy" id="3075524"/>
    <lineage>
        <taxon>Bacteria</taxon>
        <taxon>Bacillati</taxon>
        <taxon>Actinomycetota</taxon>
        <taxon>Actinomycetes</taxon>
        <taxon>Kitasatosporales</taxon>
        <taxon>Streptomycetaceae</taxon>
        <taxon>Streptomyces</taxon>
    </lineage>
</organism>
<dbReference type="Pfam" id="PF11716">
    <property type="entry name" value="MDMPI_N"/>
    <property type="match status" value="1"/>
</dbReference>
<keyword evidence="3" id="KW-1185">Reference proteome</keyword>
<dbReference type="InterPro" id="IPR024344">
    <property type="entry name" value="MDMPI_metal-binding"/>
</dbReference>
<accession>A0ABU2XFI2</accession>
<evidence type="ECO:0000313" key="3">
    <source>
        <dbReference type="Proteomes" id="UP001180754"/>
    </source>
</evidence>
<name>A0ABU2XFI2_9ACTN</name>
<sequence length="188" mass="20743">MNLLDSHGRTLTWFDRTVRLVRADQWDNPTPCTEWTVRDVVNHIVSEQLWVPHLLNGATLAEVGDRYDGDVLGDDPVRAWTEASTNARRAWTEEGATERTVHLSFGAFDASLYGWQMTTDLAVHAWDVAVGIKVPLPIEDDVAEKLIPIVHPMIEAAQGTGILAPPVEVSDTAPASERIVALCGRSPR</sequence>
<dbReference type="NCBIfam" id="TIGR03083">
    <property type="entry name" value="maleylpyruvate isomerase family mycothiol-dependent enzyme"/>
    <property type="match status" value="1"/>
</dbReference>
<dbReference type="NCBIfam" id="TIGR03086">
    <property type="entry name" value="TIGR03086 family metal-binding protein"/>
    <property type="match status" value="1"/>
</dbReference>
<evidence type="ECO:0000259" key="1">
    <source>
        <dbReference type="Pfam" id="PF11716"/>
    </source>
</evidence>